<keyword evidence="7" id="KW-0472">Membrane</keyword>
<dbReference type="InterPro" id="IPR036890">
    <property type="entry name" value="HATPase_C_sf"/>
</dbReference>
<feature type="transmembrane region" description="Helical" evidence="7">
    <location>
        <begin position="197"/>
        <end position="217"/>
    </location>
</feature>
<keyword evidence="7" id="KW-0812">Transmembrane</keyword>
<dbReference type="EMBL" id="LCDE01000013">
    <property type="protein sequence ID" value="KKS45813.1"/>
    <property type="molecule type" value="Genomic_DNA"/>
</dbReference>
<dbReference type="InterPro" id="IPR005467">
    <property type="entry name" value="His_kinase_dom"/>
</dbReference>
<dbReference type="SUPFAM" id="SSF47384">
    <property type="entry name" value="Homodimeric domain of signal transducing histidine kinase"/>
    <property type="match status" value="1"/>
</dbReference>
<dbReference type="Pfam" id="PF16927">
    <property type="entry name" value="HisKA_7TM"/>
    <property type="match status" value="1"/>
</dbReference>
<evidence type="ECO:0000256" key="5">
    <source>
        <dbReference type="ARBA" id="ARBA00022777"/>
    </source>
</evidence>
<feature type="transmembrane region" description="Helical" evidence="7">
    <location>
        <begin position="60"/>
        <end position="81"/>
    </location>
</feature>
<dbReference type="CDD" id="cd00075">
    <property type="entry name" value="HATPase"/>
    <property type="match status" value="1"/>
</dbReference>
<dbReference type="InterPro" id="IPR036097">
    <property type="entry name" value="HisK_dim/P_sf"/>
</dbReference>
<feature type="transmembrane region" description="Helical" evidence="7">
    <location>
        <begin position="36"/>
        <end position="54"/>
    </location>
</feature>
<reference evidence="9 10" key="1">
    <citation type="journal article" date="2015" name="Nature">
        <title>rRNA introns, odd ribosomes, and small enigmatic genomes across a large radiation of phyla.</title>
        <authorList>
            <person name="Brown C.T."/>
            <person name="Hug L.A."/>
            <person name="Thomas B.C."/>
            <person name="Sharon I."/>
            <person name="Castelle C.J."/>
            <person name="Singh A."/>
            <person name="Wilkins M.J."/>
            <person name="Williams K.H."/>
            <person name="Banfield J.F."/>
        </authorList>
    </citation>
    <scope>NUCLEOTIDE SEQUENCE [LARGE SCALE GENOMIC DNA]</scope>
</reference>
<evidence type="ECO:0000256" key="3">
    <source>
        <dbReference type="ARBA" id="ARBA00022553"/>
    </source>
</evidence>
<comment type="caution">
    <text evidence="9">The sequence shown here is derived from an EMBL/GenBank/DDBJ whole genome shotgun (WGS) entry which is preliminary data.</text>
</comment>
<dbReference type="EC" id="2.7.13.3" evidence="2"/>
<dbReference type="Pfam" id="PF02518">
    <property type="entry name" value="HATPase_c"/>
    <property type="match status" value="1"/>
</dbReference>
<evidence type="ECO:0000256" key="1">
    <source>
        <dbReference type="ARBA" id="ARBA00000085"/>
    </source>
</evidence>
<dbReference type="Pfam" id="PF00512">
    <property type="entry name" value="HisKA"/>
    <property type="match status" value="1"/>
</dbReference>
<dbReference type="PRINTS" id="PR00344">
    <property type="entry name" value="BCTRLSENSOR"/>
</dbReference>
<name>A0A0G1C855_9BACT</name>
<dbReference type="AlphaFoldDB" id="A0A0G1C855"/>
<feature type="transmembrane region" description="Helical" evidence="7">
    <location>
        <begin position="262"/>
        <end position="280"/>
    </location>
</feature>
<evidence type="ECO:0000256" key="6">
    <source>
        <dbReference type="ARBA" id="ARBA00023012"/>
    </source>
</evidence>
<sequence length="707" mass="79641">MLSINQFFLLIAGLLTFGITLFVYRGKRDAVRQSFLLMGAGFSLWNISLVLMQIMKTPILVDFIFFISIFHFGGLLLFAKTFPQHSGTLPKRYYLYLAPMALLLAVTLPFNLLVEKVIFHPDGSLEPVNGPAFIFFVITASGYIAASLFLIIKKFKLAKGIMKEQLKYLFLGLGASFFIVFIADILLPALGIFKLNILGAASPVIFIGFTAHAIVRHRFMDIEVIIQRGLLYLGTVSAAAVVYFLSIFTIEEVFRKTFETVPLLSAIFAAFAVVIGFPYFKEWFNKTTNRFFFRGSYNYYDVAKALSRALASTLDFKKLFYSLEKIFGYNLKINKFLFLSINSSGLLQSLKNTNFSLKNIDASDFKNLKNFFTLSREPIIYEELKYQDADFEIKNLLKKLDAGAALPIFSKSRLRAVFILGPKLSEESFSDKDIELLNVFSHQAGTALENIGLYKKIKDYSGELEKKVEKRTSELKQLYDSQSKFLFDISHELQTPISIAKGNLELLSKKENFKKSSGLKTLGVIDKTLDKMSLLVSNLLSLARIDFNQNKLAGKPVRLNNLLDELYDDCQILAENKKITFHLKKIGNAVVLGDREMLRELFLNLISNALKYTDAGGKIEIILVKENSYATIKISDTGRGIAKEDLPRIFERFYKSSVNKSNIDSTGLGLAICRQIAKLHGGSISVKSEPGKGSDFIVKLPVYQKLL</sequence>
<dbReference type="SUPFAM" id="SSF55874">
    <property type="entry name" value="ATPase domain of HSP90 chaperone/DNA topoisomerase II/histidine kinase"/>
    <property type="match status" value="1"/>
</dbReference>
<feature type="transmembrane region" description="Helical" evidence="7">
    <location>
        <begin position="93"/>
        <end position="112"/>
    </location>
</feature>
<keyword evidence="6" id="KW-0902">Two-component regulatory system</keyword>
<evidence type="ECO:0000313" key="10">
    <source>
        <dbReference type="Proteomes" id="UP000034951"/>
    </source>
</evidence>
<organism evidence="9 10">
    <name type="scientific">Candidatus Azambacteria bacterium GW2011_GWA1_42_19</name>
    <dbReference type="NCBI Taxonomy" id="1618609"/>
    <lineage>
        <taxon>Bacteria</taxon>
        <taxon>Candidatus Azamiibacteriota</taxon>
    </lineage>
</organism>
<dbReference type="FunFam" id="3.30.565.10:FF:000006">
    <property type="entry name" value="Sensor histidine kinase WalK"/>
    <property type="match status" value="1"/>
</dbReference>
<gene>
    <name evidence="9" type="ORF">UV10_C0013G0007</name>
</gene>
<evidence type="ECO:0000256" key="2">
    <source>
        <dbReference type="ARBA" id="ARBA00012438"/>
    </source>
</evidence>
<dbReference type="InterPro" id="IPR003661">
    <property type="entry name" value="HisK_dim/P_dom"/>
</dbReference>
<keyword evidence="3" id="KW-0597">Phosphoprotein</keyword>
<dbReference type="PROSITE" id="PS50109">
    <property type="entry name" value="HIS_KIN"/>
    <property type="match status" value="1"/>
</dbReference>
<feature type="transmembrane region" description="Helical" evidence="7">
    <location>
        <begin position="132"/>
        <end position="152"/>
    </location>
</feature>
<dbReference type="GO" id="GO:0000155">
    <property type="term" value="F:phosphorelay sensor kinase activity"/>
    <property type="evidence" value="ECO:0007669"/>
    <property type="project" value="InterPro"/>
</dbReference>
<keyword evidence="4" id="KW-0808">Transferase</keyword>
<dbReference type="InterPro" id="IPR031621">
    <property type="entry name" value="HisKA_7TM"/>
</dbReference>
<keyword evidence="5 9" id="KW-0418">Kinase</keyword>
<dbReference type="SUPFAM" id="SSF55781">
    <property type="entry name" value="GAF domain-like"/>
    <property type="match status" value="1"/>
</dbReference>
<dbReference type="Gene3D" id="3.30.565.10">
    <property type="entry name" value="Histidine kinase-like ATPase, C-terminal domain"/>
    <property type="match status" value="1"/>
</dbReference>
<dbReference type="InterPro" id="IPR029016">
    <property type="entry name" value="GAF-like_dom_sf"/>
</dbReference>
<feature type="transmembrane region" description="Helical" evidence="7">
    <location>
        <begin position="229"/>
        <end position="250"/>
    </location>
</feature>
<dbReference type="PANTHER" id="PTHR43711">
    <property type="entry name" value="TWO-COMPONENT HISTIDINE KINASE"/>
    <property type="match status" value="1"/>
</dbReference>
<feature type="transmembrane region" description="Helical" evidence="7">
    <location>
        <begin position="168"/>
        <end position="191"/>
    </location>
</feature>
<keyword evidence="7" id="KW-1133">Transmembrane helix</keyword>
<evidence type="ECO:0000259" key="8">
    <source>
        <dbReference type="PROSITE" id="PS50109"/>
    </source>
</evidence>
<comment type="catalytic activity">
    <reaction evidence="1">
        <text>ATP + protein L-histidine = ADP + protein N-phospho-L-histidine.</text>
        <dbReference type="EC" id="2.7.13.3"/>
    </reaction>
</comment>
<protein>
    <recommendedName>
        <fullName evidence="2">histidine kinase</fullName>
        <ecNumber evidence="2">2.7.13.3</ecNumber>
    </recommendedName>
</protein>
<feature type="domain" description="Histidine kinase" evidence="8">
    <location>
        <begin position="488"/>
        <end position="704"/>
    </location>
</feature>
<evidence type="ECO:0000256" key="4">
    <source>
        <dbReference type="ARBA" id="ARBA00022679"/>
    </source>
</evidence>
<dbReference type="CDD" id="cd00082">
    <property type="entry name" value="HisKA"/>
    <property type="match status" value="1"/>
</dbReference>
<feature type="transmembrane region" description="Helical" evidence="7">
    <location>
        <begin position="6"/>
        <end position="24"/>
    </location>
</feature>
<dbReference type="Gene3D" id="1.10.287.130">
    <property type="match status" value="1"/>
</dbReference>
<dbReference type="Proteomes" id="UP000034951">
    <property type="component" value="Unassembled WGS sequence"/>
</dbReference>
<evidence type="ECO:0000256" key="7">
    <source>
        <dbReference type="SAM" id="Phobius"/>
    </source>
</evidence>
<proteinExistence type="predicted"/>
<dbReference type="SMART" id="SM00387">
    <property type="entry name" value="HATPase_c"/>
    <property type="match status" value="1"/>
</dbReference>
<evidence type="ECO:0000313" key="9">
    <source>
        <dbReference type="EMBL" id="KKS45813.1"/>
    </source>
</evidence>
<dbReference type="InterPro" id="IPR004358">
    <property type="entry name" value="Sig_transdc_His_kin-like_C"/>
</dbReference>
<dbReference type="InterPro" id="IPR050736">
    <property type="entry name" value="Sensor_HK_Regulatory"/>
</dbReference>
<dbReference type="SMART" id="SM00388">
    <property type="entry name" value="HisKA"/>
    <property type="match status" value="1"/>
</dbReference>
<accession>A0A0G1C855</accession>
<dbReference type="InterPro" id="IPR003594">
    <property type="entry name" value="HATPase_dom"/>
</dbReference>
<dbReference type="Gene3D" id="3.30.450.40">
    <property type="match status" value="1"/>
</dbReference>
<dbReference type="PANTHER" id="PTHR43711:SF28">
    <property type="entry name" value="SENSOR HISTIDINE KINASE YXDK"/>
    <property type="match status" value="1"/>
</dbReference>